<dbReference type="InterPro" id="IPR003594">
    <property type="entry name" value="HATPase_dom"/>
</dbReference>
<evidence type="ECO:0000256" key="3">
    <source>
        <dbReference type="ARBA" id="ARBA00022553"/>
    </source>
</evidence>
<dbReference type="PANTHER" id="PTHR43711:SF26">
    <property type="entry name" value="SENSOR HISTIDINE KINASE RCSC"/>
    <property type="match status" value="1"/>
</dbReference>
<dbReference type="SMART" id="SM00387">
    <property type="entry name" value="HATPase_c"/>
    <property type="match status" value="1"/>
</dbReference>
<proteinExistence type="predicted"/>
<dbReference type="InterPro" id="IPR003661">
    <property type="entry name" value="HisK_dim/P_dom"/>
</dbReference>
<keyword evidence="4" id="KW-0808">Transferase</keyword>
<dbReference type="InterPro" id="IPR036097">
    <property type="entry name" value="HisK_dim/P_sf"/>
</dbReference>
<keyword evidence="3" id="KW-0597">Phosphoprotein</keyword>
<reference evidence="10" key="1">
    <citation type="journal article" date="2024" name="Algal Res.">
        <title>Biochemical, toxicological and genomic investigation of a high-biomass producing Limnothrix strain isolated from Italian shallow drinking water reservoir.</title>
        <authorList>
            <person name="Simonazzi M."/>
            <person name="Shishido T.K."/>
            <person name="Delbaje E."/>
            <person name="Wahlsten M."/>
            <person name="Fewer D.P."/>
            <person name="Sivonen K."/>
            <person name="Pezzolesi L."/>
            <person name="Pistocchi R."/>
        </authorList>
    </citation>
    <scope>NUCLEOTIDE SEQUENCE [LARGE SCALE GENOMIC DNA]</scope>
    <source>
        <strain evidence="10">LRLZ20PSL1</strain>
    </source>
</reference>
<dbReference type="SMART" id="SM00388">
    <property type="entry name" value="HisKA"/>
    <property type="match status" value="1"/>
</dbReference>
<evidence type="ECO:0000256" key="4">
    <source>
        <dbReference type="ARBA" id="ARBA00022679"/>
    </source>
</evidence>
<accession>A0ABW7C5E0</accession>
<dbReference type="InterPro" id="IPR005467">
    <property type="entry name" value="His_kinase_dom"/>
</dbReference>
<dbReference type="EMBL" id="JAZAQF010000012">
    <property type="protein sequence ID" value="MFG3816435.1"/>
    <property type="molecule type" value="Genomic_DNA"/>
</dbReference>
<evidence type="ECO:0000313" key="9">
    <source>
        <dbReference type="EMBL" id="MFG3816435.1"/>
    </source>
</evidence>
<dbReference type="InterPro" id="IPR004358">
    <property type="entry name" value="Sig_transdc_His_kin-like_C"/>
</dbReference>
<evidence type="ECO:0000259" key="8">
    <source>
        <dbReference type="PROSITE" id="PS50109"/>
    </source>
</evidence>
<comment type="caution">
    <text evidence="9">The sequence shown here is derived from an EMBL/GenBank/DDBJ whole genome shotgun (WGS) entry which is preliminary data.</text>
</comment>
<dbReference type="PROSITE" id="PS50109">
    <property type="entry name" value="HIS_KIN"/>
    <property type="match status" value="1"/>
</dbReference>
<evidence type="ECO:0000256" key="6">
    <source>
        <dbReference type="ARBA" id="ARBA00023012"/>
    </source>
</evidence>
<keyword evidence="5 9" id="KW-0418">Kinase</keyword>
<keyword evidence="10" id="KW-1185">Reference proteome</keyword>
<dbReference type="GO" id="GO:0016301">
    <property type="term" value="F:kinase activity"/>
    <property type="evidence" value="ECO:0007669"/>
    <property type="project" value="UniProtKB-KW"/>
</dbReference>
<dbReference type="SUPFAM" id="SSF47384">
    <property type="entry name" value="Homodimeric domain of signal transducing histidine kinase"/>
    <property type="match status" value="1"/>
</dbReference>
<evidence type="ECO:0000256" key="1">
    <source>
        <dbReference type="ARBA" id="ARBA00000085"/>
    </source>
</evidence>
<dbReference type="PANTHER" id="PTHR43711">
    <property type="entry name" value="TWO-COMPONENT HISTIDINE KINASE"/>
    <property type="match status" value="1"/>
</dbReference>
<evidence type="ECO:0000256" key="7">
    <source>
        <dbReference type="SAM" id="MobiDB-lite"/>
    </source>
</evidence>
<dbReference type="RefSeq" id="WP_393010332.1">
    <property type="nucleotide sequence ID" value="NZ_JAZAQF010000012.1"/>
</dbReference>
<evidence type="ECO:0000313" key="10">
    <source>
        <dbReference type="Proteomes" id="UP001604335"/>
    </source>
</evidence>
<keyword evidence="6" id="KW-0902">Two-component regulatory system</keyword>
<evidence type="ECO:0000256" key="2">
    <source>
        <dbReference type="ARBA" id="ARBA00012438"/>
    </source>
</evidence>
<gene>
    <name evidence="9" type="ORF">VPK24_02210</name>
</gene>
<feature type="domain" description="Histidine kinase" evidence="8">
    <location>
        <begin position="188"/>
        <end position="404"/>
    </location>
</feature>
<organism evidence="9 10">
    <name type="scientific">Limnothrix redekei LRLZ20PSL1</name>
    <dbReference type="NCBI Taxonomy" id="3112953"/>
    <lineage>
        <taxon>Bacteria</taxon>
        <taxon>Bacillati</taxon>
        <taxon>Cyanobacteriota</taxon>
        <taxon>Cyanophyceae</taxon>
        <taxon>Pseudanabaenales</taxon>
        <taxon>Pseudanabaenaceae</taxon>
        <taxon>Limnothrix</taxon>
    </lineage>
</organism>
<dbReference type="PRINTS" id="PR00344">
    <property type="entry name" value="BCTRLSENSOR"/>
</dbReference>
<dbReference type="InterPro" id="IPR050736">
    <property type="entry name" value="Sensor_HK_Regulatory"/>
</dbReference>
<dbReference type="Proteomes" id="UP001604335">
    <property type="component" value="Unassembled WGS sequence"/>
</dbReference>
<comment type="catalytic activity">
    <reaction evidence="1">
        <text>ATP + protein L-histidine = ADP + protein N-phospho-L-histidine.</text>
        <dbReference type="EC" id="2.7.13.3"/>
    </reaction>
</comment>
<dbReference type="Gene3D" id="3.30.565.10">
    <property type="entry name" value="Histidine kinase-like ATPase, C-terminal domain"/>
    <property type="match status" value="1"/>
</dbReference>
<dbReference type="EC" id="2.7.13.3" evidence="2"/>
<sequence length="419" mass="46526">MNFSNSASVPNRPPIASGPSRESVPSESQSLIVALVGGNETSERLVWESLIQESGHVLFDRWTIDSLAQLRSQTDPPLRELAKVELLVLLVMPETVKPMLALVDWLYRQSGLPSLVVVMRPLPSSIAPLVSALTHGGIWGVVDLPWTPEQGRAMLDAVSSRCLADRETRRCQVSLEQQLIDRNQLAAIALHDSRSAIGAIQSYAQLMDRFWDHWPAEQQRAYLKRIGCLAEKTLSEFNDLTVLIEADSGRLRFEPAWLDVSALLREVVDRCQQIAPALCHITIHDRLDHSQIWADARLFRLITNNLLDNAVKYSPNGGTIEVFLSQQSNFLLLQVRDHGIGICSTDRERIFQQFARGSNVADIPGTGLGLAIISQCVQLHHGKIELDSELQQGSMFTVWLPMIALDSTNHHAASGFVDG</sequence>
<protein>
    <recommendedName>
        <fullName evidence="2">histidine kinase</fullName>
        <ecNumber evidence="2">2.7.13.3</ecNumber>
    </recommendedName>
</protein>
<feature type="region of interest" description="Disordered" evidence="7">
    <location>
        <begin position="1"/>
        <end position="24"/>
    </location>
</feature>
<dbReference type="SUPFAM" id="SSF55874">
    <property type="entry name" value="ATPase domain of HSP90 chaperone/DNA topoisomerase II/histidine kinase"/>
    <property type="match status" value="1"/>
</dbReference>
<dbReference type="InterPro" id="IPR036890">
    <property type="entry name" value="HATPase_C_sf"/>
</dbReference>
<name>A0ABW7C5E0_9CYAN</name>
<evidence type="ECO:0000256" key="5">
    <source>
        <dbReference type="ARBA" id="ARBA00022777"/>
    </source>
</evidence>
<dbReference type="Pfam" id="PF02518">
    <property type="entry name" value="HATPase_c"/>
    <property type="match status" value="1"/>
</dbReference>